<evidence type="ECO:0000313" key="3">
    <source>
        <dbReference type="EMBL" id="KAI5069967.1"/>
    </source>
</evidence>
<dbReference type="AlphaFoldDB" id="A0A9D4ZDD7"/>
<keyword evidence="4" id="KW-1185">Reference proteome</keyword>
<organism evidence="3 4">
    <name type="scientific">Adiantum capillus-veneris</name>
    <name type="common">Maidenhair fern</name>
    <dbReference type="NCBI Taxonomy" id="13818"/>
    <lineage>
        <taxon>Eukaryota</taxon>
        <taxon>Viridiplantae</taxon>
        <taxon>Streptophyta</taxon>
        <taxon>Embryophyta</taxon>
        <taxon>Tracheophyta</taxon>
        <taxon>Polypodiopsida</taxon>
        <taxon>Polypodiidae</taxon>
        <taxon>Polypodiales</taxon>
        <taxon>Pteridineae</taxon>
        <taxon>Pteridaceae</taxon>
        <taxon>Vittarioideae</taxon>
        <taxon>Adiantum</taxon>
    </lineage>
</organism>
<feature type="signal peptide" evidence="2">
    <location>
        <begin position="1"/>
        <end position="25"/>
    </location>
</feature>
<protein>
    <submittedName>
        <fullName evidence="3">Uncharacterized protein</fullName>
    </submittedName>
</protein>
<evidence type="ECO:0000256" key="2">
    <source>
        <dbReference type="SAM" id="SignalP"/>
    </source>
</evidence>
<keyword evidence="2" id="KW-0732">Signal</keyword>
<gene>
    <name evidence="3" type="ORF">GOP47_0014310</name>
</gene>
<feature type="chain" id="PRO_5039403444" evidence="2">
    <location>
        <begin position="26"/>
        <end position="73"/>
    </location>
</feature>
<name>A0A9D4ZDD7_ADICA</name>
<accession>A0A9D4ZDD7</accession>
<dbReference type="Proteomes" id="UP000886520">
    <property type="component" value="Chromosome 14"/>
</dbReference>
<evidence type="ECO:0000256" key="1">
    <source>
        <dbReference type="SAM" id="MobiDB-lite"/>
    </source>
</evidence>
<reference evidence="3" key="1">
    <citation type="submission" date="2021-01" db="EMBL/GenBank/DDBJ databases">
        <title>Adiantum capillus-veneris genome.</title>
        <authorList>
            <person name="Fang Y."/>
            <person name="Liao Q."/>
        </authorList>
    </citation>
    <scope>NUCLEOTIDE SEQUENCE</scope>
    <source>
        <strain evidence="3">H3</strain>
        <tissue evidence="3">Leaf</tissue>
    </source>
</reference>
<dbReference type="EMBL" id="JABFUD020000014">
    <property type="protein sequence ID" value="KAI5069967.1"/>
    <property type="molecule type" value="Genomic_DNA"/>
</dbReference>
<proteinExistence type="predicted"/>
<feature type="region of interest" description="Disordered" evidence="1">
    <location>
        <begin position="35"/>
        <end position="55"/>
    </location>
</feature>
<sequence length="73" mass="7947">MVAGNFWFVCHIMHALFLYGQVRVGQNKTLSKEASTPAIDGHMKEGKSTNSTQMGHLDSSSSLIFLIGFQGST</sequence>
<comment type="caution">
    <text evidence="3">The sequence shown here is derived from an EMBL/GenBank/DDBJ whole genome shotgun (WGS) entry which is preliminary data.</text>
</comment>
<evidence type="ECO:0000313" key="4">
    <source>
        <dbReference type="Proteomes" id="UP000886520"/>
    </source>
</evidence>